<proteinExistence type="predicted"/>
<organism evidence="1 2">
    <name type="scientific">Bradyrhizobium australiense</name>
    <dbReference type="NCBI Taxonomy" id="2721161"/>
    <lineage>
        <taxon>Bacteria</taxon>
        <taxon>Pseudomonadati</taxon>
        <taxon>Pseudomonadota</taxon>
        <taxon>Alphaproteobacteria</taxon>
        <taxon>Hyphomicrobiales</taxon>
        <taxon>Nitrobacteraceae</taxon>
        <taxon>Bradyrhizobium</taxon>
    </lineage>
</organism>
<dbReference type="RefSeq" id="WP_171583650.1">
    <property type="nucleotide sequence ID" value="NZ_JAAVLX010000016.1"/>
</dbReference>
<evidence type="ECO:0000313" key="2">
    <source>
        <dbReference type="Proteomes" id="UP000544122"/>
    </source>
</evidence>
<name>A0A7Y4GYR0_9BRAD</name>
<accession>A0A7Y4GYR0</accession>
<protein>
    <submittedName>
        <fullName evidence="1">Uncharacterized protein</fullName>
    </submittedName>
</protein>
<dbReference type="InterPro" id="IPR014710">
    <property type="entry name" value="RmlC-like_jellyroll"/>
</dbReference>
<evidence type="ECO:0000313" key="1">
    <source>
        <dbReference type="EMBL" id="NOJ44469.1"/>
    </source>
</evidence>
<dbReference type="InterPro" id="IPR011051">
    <property type="entry name" value="RmlC_Cupin_sf"/>
</dbReference>
<gene>
    <name evidence="1" type="ORF">HCN58_33830</name>
</gene>
<dbReference type="Proteomes" id="UP000544122">
    <property type="component" value="Unassembled WGS sequence"/>
</dbReference>
<sequence length="145" mass="15980">MGEIDRRSALMLGVATASTALVAVNPSAAQPYRPDEGKELAPGVRLVEVSEREAMHGRDSVLPAYKRIKVVDIVFQPKVTHKDDAMRNDMVCQCVDGEMRLDHRDGHPFTVKKNDVWTCVKGEPEDTENIGNSAAIMRVINLIPA</sequence>
<comment type="caution">
    <text evidence="1">The sequence shown here is derived from an EMBL/GenBank/DDBJ whole genome shotgun (WGS) entry which is preliminary data.</text>
</comment>
<reference evidence="1 2" key="1">
    <citation type="submission" date="2020-03" db="EMBL/GenBank/DDBJ databases">
        <title>Bradyrhizobium diversity isolated from nodules of Indigofera sp.</title>
        <authorList>
            <person name="Klepa M."/>
            <person name="Helene L."/>
            <person name="Hungria M."/>
        </authorList>
    </citation>
    <scope>NUCLEOTIDE SEQUENCE [LARGE SCALE GENOMIC DNA]</scope>
    <source>
        <strain evidence="1 2">WSM 1791</strain>
    </source>
</reference>
<dbReference type="SUPFAM" id="SSF51182">
    <property type="entry name" value="RmlC-like cupins"/>
    <property type="match status" value="1"/>
</dbReference>
<dbReference type="AlphaFoldDB" id="A0A7Y4GYR0"/>
<dbReference type="EMBL" id="JAAVLX010000016">
    <property type="protein sequence ID" value="NOJ44469.1"/>
    <property type="molecule type" value="Genomic_DNA"/>
</dbReference>
<dbReference type="Gene3D" id="2.60.120.10">
    <property type="entry name" value="Jelly Rolls"/>
    <property type="match status" value="1"/>
</dbReference>
<keyword evidence="2" id="KW-1185">Reference proteome</keyword>